<dbReference type="OrthoDB" id="3780340at2759"/>
<gene>
    <name evidence="1" type="ORF">DM02DRAFT_480048</name>
</gene>
<reference evidence="1 2" key="1">
    <citation type="journal article" date="2018" name="Sci. Rep.">
        <title>Comparative genomics provides insights into the lifestyle and reveals functional heterogeneity of dark septate endophytic fungi.</title>
        <authorList>
            <person name="Knapp D.G."/>
            <person name="Nemeth J.B."/>
            <person name="Barry K."/>
            <person name="Hainaut M."/>
            <person name="Henrissat B."/>
            <person name="Johnson J."/>
            <person name="Kuo A."/>
            <person name="Lim J.H.P."/>
            <person name="Lipzen A."/>
            <person name="Nolan M."/>
            <person name="Ohm R.A."/>
            <person name="Tamas L."/>
            <person name="Grigoriev I.V."/>
            <person name="Spatafora J.W."/>
            <person name="Nagy L.G."/>
            <person name="Kovacs G.M."/>
        </authorList>
    </citation>
    <scope>NUCLEOTIDE SEQUENCE [LARGE SCALE GENOMIC DNA]</scope>
    <source>
        <strain evidence="1 2">DSE2036</strain>
    </source>
</reference>
<protein>
    <submittedName>
        <fullName evidence="1">Uncharacterized protein</fullName>
    </submittedName>
</protein>
<keyword evidence="2" id="KW-1185">Reference proteome</keyword>
<name>A0A2V1CXV0_9PLEO</name>
<dbReference type="Proteomes" id="UP000244855">
    <property type="component" value="Unassembled WGS sequence"/>
</dbReference>
<feature type="non-terminal residue" evidence="1">
    <location>
        <position position="76"/>
    </location>
</feature>
<proteinExistence type="predicted"/>
<evidence type="ECO:0000313" key="2">
    <source>
        <dbReference type="Proteomes" id="UP000244855"/>
    </source>
</evidence>
<evidence type="ECO:0000313" key="1">
    <source>
        <dbReference type="EMBL" id="PVH90491.1"/>
    </source>
</evidence>
<accession>A0A2V1CXV0</accession>
<sequence>EEVPSWMKSDGLTSQDWAVITQYIQVLQPLKEATLRLEGRGASGRFGAIHEVIPTFEAILQAYEHLSEQYSFVNFN</sequence>
<dbReference type="AlphaFoldDB" id="A0A2V1CXV0"/>
<dbReference type="EMBL" id="KZ806271">
    <property type="protein sequence ID" value="PVH90491.1"/>
    <property type="molecule type" value="Genomic_DNA"/>
</dbReference>
<feature type="non-terminal residue" evidence="1">
    <location>
        <position position="1"/>
    </location>
</feature>
<organism evidence="1 2">
    <name type="scientific">Periconia macrospinosa</name>
    <dbReference type="NCBI Taxonomy" id="97972"/>
    <lineage>
        <taxon>Eukaryota</taxon>
        <taxon>Fungi</taxon>
        <taxon>Dikarya</taxon>
        <taxon>Ascomycota</taxon>
        <taxon>Pezizomycotina</taxon>
        <taxon>Dothideomycetes</taxon>
        <taxon>Pleosporomycetidae</taxon>
        <taxon>Pleosporales</taxon>
        <taxon>Massarineae</taxon>
        <taxon>Periconiaceae</taxon>
        <taxon>Periconia</taxon>
    </lineage>
</organism>